<name>A0A8J2KPJ9_9HEXA</name>
<reference evidence="1" key="1">
    <citation type="submission" date="2021-06" db="EMBL/GenBank/DDBJ databases">
        <authorList>
            <person name="Hodson N. C."/>
            <person name="Mongue J. A."/>
            <person name="Jaron S. K."/>
        </authorList>
    </citation>
    <scope>NUCLEOTIDE SEQUENCE</scope>
</reference>
<dbReference type="EMBL" id="CAJVCH010432164">
    <property type="protein sequence ID" value="CAG7818850.1"/>
    <property type="molecule type" value="Genomic_DNA"/>
</dbReference>
<sequence>MHKTSVPMQNDSNLQQRCIQQQFRCETLSFISNDAYNISSDAKRSNSLTVRMQKTTKGHLKCKTCLMVSTGTEWVIPPVKMQSPPINPQS</sequence>
<comment type="caution">
    <text evidence="1">The sequence shown here is derived from an EMBL/GenBank/DDBJ whole genome shotgun (WGS) entry which is preliminary data.</text>
</comment>
<protein>
    <submittedName>
        <fullName evidence="1">Uncharacterized protein</fullName>
    </submittedName>
</protein>
<accession>A0A8J2KPJ9</accession>
<gene>
    <name evidence="1" type="ORF">AFUS01_LOCUS29328</name>
</gene>
<dbReference type="AlphaFoldDB" id="A0A8J2KPJ9"/>
<evidence type="ECO:0000313" key="2">
    <source>
        <dbReference type="Proteomes" id="UP000708208"/>
    </source>
</evidence>
<proteinExistence type="predicted"/>
<evidence type="ECO:0000313" key="1">
    <source>
        <dbReference type="EMBL" id="CAG7818850.1"/>
    </source>
</evidence>
<keyword evidence="2" id="KW-1185">Reference proteome</keyword>
<dbReference type="Proteomes" id="UP000708208">
    <property type="component" value="Unassembled WGS sequence"/>
</dbReference>
<organism evidence="1 2">
    <name type="scientific">Allacma fusca</name>
    <dbReference type="NCBI Taxonomy" id="39272"/>
    <lineage>
        <taxon>Eukaryota</taxon>
        <taxon>Metazoa</taxon>
        <taxon>Ecdysozoa</taxon>
        <taxon>Arthropoda</taxon>
        <taxon>Hexapoda</taxon>
        <taxon>Collembola</taxon>
        <taxon>Symphypleona</taxon>
        <taxon>Sminthuridae</taxon>
        <taxon>Allacma</taxon>
    </lineage>
</organism>